<dbReference type="InterPro" id="IPR050256">
    <property type="entry name" value="Glycosyltransferase_2"/>
</dbReference>
<evidence type="ECO:0000256" key="6">
    <source>
        <dbReference type="ARBA" id="ARBA00022989"/>
    </source>
</evidence>
<protein>
    <recommendedName>
        <fullName evidence="8">Glycosyltransferase 2-like domain-containing protein</fullName>
    </recommendedName>
</protein>
<dbReference type="EMBL" id="CADCWE010000225">
    <property type="protein sequence ID" value="CAA9557168.1"/>
    <property type="molecule type" value="Genomic_DNA"/>
</dbReference>
<keyword evidence="7" id="KW-0472">Membrane</keyword>
<dbReference type="GO" id="GO:0099621">
    <property type="term" value="F:undecaprenyl-phosphate 4-deoxy-4-formamido-L-arabinose transferase activity"/>
    <property type="evidence" value="ECO:0007669"/>
    <property type="project" value="TreeGrafter"/>
</dbReference>
<name>A0A6J4UQ61_9BACT</name>
<evidence type="ECO:0000256" key="1">
    <source>
        <dbReference type="ARBA" id="ARBA00022475"/>
    </source>
</evidence>
<evidence type="ECO:0000256" key="7">
    <source>
        <dbReference type="ARBA" id="ARBA00023136"/>
    </source>
</evidence>
<keyword evidence="4" id="KW-0812">Transmembrane</keyword>
<sequence length="310" mass="33962">MPSMQTPTAATALSADGTAPATIREVPALARTPAAEPIRIPGSLSLVLPAHNEEANIGVVVERALATLPAFTSEFEIIVVDDGSRDRTKSIVEELSAAHPQVKVVHHPTNKGYGGALTSGFRQATGDYVMFMDADRQFDIADLALLSPFVGGFDVVAGFRKERNDPVHRRVFAEIFNVVVRVLFGVHLRDIDCAFKVFRGDLLRSIELTAPGALINTEMQAKLRRKGATIQQVGVNHYPRIAGVATGGSWRVIARAMKETLFLFWRMHSYQRPAHEIRRRPSAVAGDLVRAVVHFGVKVGGFIGRRLVRR</sequence>
<dbReference type="GO" id="GO:0009103">
    <property type="term" value="P:lipopolysaccharide biosynthetic process"/>
    <property type="evidence" value="ECO:0007669"/>
    <property type="project" value="UniProtKB-KW"/>
</dbReference>
<keyword evidence="5" id="KW-0448">Lipopolysaccharide biosynthesis</keyword>
<evidence type="ECO:0000256" key="2">
    <source>
        <dbReference type="ARBA" id="ARBA00022676"/>
    </source>
</evidence>
<dbReference type="InterPro" id="IPR029044">
    <property type="entry name" value="Nucleotide-diphossugar_trans"/>
</dbReference>
<dbReference type="PANTHER" id="PTHR48090">
    <property type="entry name" value="UNDECAPRENYL-PHOSPHATE 4-DEOXY-4-FORMAMIDO-L-ARABINOSE TRANSFERASE-RELATED"/>
    <property type="match status" value="1"/>
</dbReference>
<proteinExistence type="predicted"/>
<dbReference type="Pfam" id="PF00535">
    <property type="entry name" value="Glycos_transf_2"/>
    <property type="match status" value="1"/>
</dbReference>
<evidence type="ECO:0000256" key="3">
    <source>
        <dbReference type="ARBA" id="ARBA00022679"/>
    </source>
</evidence>
<reference evidence="9" key="1">
    <citation type="submission" date="2020-02" db="EMBL/GenBank/DDBJ databases">
        <authorList>
            <person name="Meier V. D."/>
        </authorList>
    </citation>
    <scope>NUCLEOTIDE SEQUENCE</scope>
    <source>
        <strain evidence="9">AVDCRST_MAG73</strain>
    </source>
</reference>
<dbReference type="PANTHER" id="PTHR48090:SF3">
    <property type="entry name" value="UNDECAPRENYL-PHOSPHATE 4-DEOXY-4-FORMAMIDO-L-ARABINOSE TRANSFERASE"/>
    <property type="match status" value="1"/>
</dbReference>
<dbReference type="Gene3D" id="3.90.550.10">
    <property type="entry name" value="Spore Coat Polysaccharide Biosynthesis Protein SpsA, Chain A"/>
    <property type="match status" value="1"/>
</dbReference>
<dbReference type="SUPFAM" id="SSF53448">
    <property type="entry name" value="Nucleotide-diphospho-sugar transferases"/>
    <property type="match status" value="1"/>
</dbReference>
<organism evidence="9">
    <name type="scientific">uncultured Thermomicrobiales bacterium</name>
    <dbReference type="NCBI Taxonomy" id="1645740"/>
    <lineage>
        <taxon>Bacteria</taxon>
        <taxon>Pseudomonadati</taxon>
        <taxon>Thermomicrobiota</taxon>
        <taxon>Thermomicrobia</taxon>
        <taxon>Thermomicrobiales</taxon>
        <taxon>environmental samples</taxon>
    </lineage>
</organism>
<accession>A0A6J4UQ61</accession>
<gene>
    <name evidence="9" type="ORF">AVDCRST_MAG73-3393</name>
</gene>
<keyword evidence="2" id="KW-0328">Glycosyltransferase</keyword>
<evidence type="ECO:0000256" key="4">
    <source>
        <dbReference type="ARBA" id="ARBA00022692"/>
    </source>
</evidence>
<evidence type="ECO:0000313" key="9">
    <source>
        <dbReference type="EMBL" id="CAA9557168.1"/>
    </source>
</evidence>
<feature type="domain" description="Glycosyltransferase 2-like" evidence="8">
    <location>
        <begin position="45"/>
        <end position="174"/>
    </location>
</feature>
<dbReference type="InterPro" id="IPR001173">
    <property type="entry name" value="Glyco_trans_2-like"/>
</dbReference>
<keyword evidence="1" id="KW-1003">Cell membrane</keyword>
<evidence type="ECO:0000259" key="8">
    <source>
        <dbReference type="Pfam" id="PF00535"/>
    </source>
</evidence>
<dbReference type="CDD" id="cd04179">
    <property type="entry name" value="DPM_DPG-synthase_like"/>
    <property type="match status" value="1"/>
</dbReference>
<keyword evidence="3" id="KW-0808">Transferase</keyword>
<keyword evidence="6" id="KW-1133">Transmembrane helix</keyword>
<dbReference type="GO" id="GO:0005886">
    <property type="term" value="C:plasma membrane"/>
    <property type="evidence" value="ECO:0007669"/>
    <property type="project" value="TreeGrafter"/>
</dbReference>
<evidence type="ECO:0000256" key="5">
    <source>
        <dbReference type="ARBA" id="ARBA00022985"/>
    </source>
</evidence>
<dbReference type="AlphaFoldDB" id="A0A6J4UQ61"/>